<evidence type="ECO:0000259" key="1">
    <source>
        <dbReference type="PROSITE" id="PS51707"/>
    </source>
</evidence>
<protein>
    <submittedName>
        <fullName evidence="2">Inorganic triphosphatase YgiF</fullName>
    </submittedName>
</protein>
<dbReference type="InterPro" id="IPR033469">
    <property type="entry name" value="CYTH-like_dom_sf"/>
</dbReference>
<comment type="caution">
    <text evidence="2">The sequence shown here is derived from an EMBL/GenBank/DDBJ whole genome shotgun (WGS) entry which is preliminary data.</text>
</comment>
<evidence type="ECO:0000313" key="3">
    <source>
        <dbReference type="Proteomes" id="UP001519289"/>
    </source>
</evidence>
<sequence length="219" mass="23628">MEVEIKLHVPPTVPGGPAALFARLAEEERLAGYELGPVRSIQLRDTYFDTDKGALAAAASCLRLRHENGRALVTLKETTGRQGALAARAEYEVPLDPDRLTALLARIRLLIGPVRVPFAAFASGRPAGPLLPVLDVHTERLERSVGAVATLALDRVTYPGLAPEPYYDIEIEAAPDMPDVAVLRALEADLQQLAGGHLIPSGQSKLERGLGLRNYGEWT</sequence>
<dbReference type="RefSeq" id="WP_209465526.1">
    <property type="nucleotide sequence ID" value="NZ_JAGGLG010000004.1"/>
</dbReference>
<accession>A0ABS4JPB4</accession>
<dbReference type="SMART" id="SM01118">
    <property type="entry name" value="CYTH"/>
    <property type="match status" value="1"/>
</dbReference>
<name>A0ABS4JPB4_9FIRM</name>
<dbReference type="EMBL" id="JAGGLG010000004">
    <property type="protein sequence ID" value="MBP2017381.1"/>
    <property type="molecule type" value="Genomic_DNA"/>
</dbReference>
<dbReference type="Proteomes" id="UP001519289">
    <property type="component" value="Unassembled WGS sequence"/>
</dbReference>
<keyword evidence="3" id="KW-1185">Reference proteome</keyword>
<evidence type="ECO:0000313" key="2">
    <source>
        <dbReference type="EMBL" id="MBP2017381.1"/>
    </source>
</evidence>
<dbReference type="InterPro" id="IPR023577">
    <property type="entry name" value="CYTH_domain"/>
</dbReference>
<reference evidence="2 3" key="1">
    <citation type="submission" date="2021-03" db="EMBL/GenBank/DDBJ databases">
        <title>Genomic Encyclopedia of Type Strains, Phase IV (KMG-IV): sequencing the most valuable type-strain genomes for metagenomic binning, comparative biology and taxonomic classification.</title>
        <authorList>
            <person name="Goeker M."/>
        </authorList>
    </citation>
    <scope>NUCLEOTIDE SEQUENCE [LARGE SCALE GENOMIC DNA]</scope>
    <source>
        <strain evidence="2 3">DSM 27138</strain>
    </source>
</reference>
<organism evidence="2 3">
    <name type="scientific">Symbiobacterium terraclitae</name>
    <dbReference type="NCBI Taxonomy" id="557451"/>
    <lineage>
        <taxon>Bacteria</taxon>
        <taxon>Bacillati</taxon>
        <taxon>Bacillota</taxon>
        <taxon>Clostridia</taxon>
        <taxon>Eubacteriales</taxon>
        <taxon>Symbiobacteriaceae</taxon>
        <taxon>Symbiobacterium</taxon>
    </lineage>
</organism>
<dbReference type="SUPFAM" id="SSF55154">
    <property type="entry name" value="CYTH-like phosphatases"/>
    <property type="match status" value="1"/>
</dbReference>
<proteinExistence type="predicted"/>
<dbReference type="PROSITE" id="PS51707">
    <property type="entry name" value="CYTH"/>
    <property type="match status" value="1"/>
</dbReference>
<gene>
    <name evidence="2" type="ORF">J2Z79_000764</name>
</gene>
<feature type="domain" description="CYTH" evidence="1">
    <location>
        <begin position="1"/>
        <end position="209"/>
    </location>
</feature>
<dbReference type="Pfam" id="PF01928">
    <property type="entry name" value="CYTH"/>
    <property type="match status" value="1"/>
</dbReference>
<dbReference type="Gene3D" id="2.40.320.10">
    <property type="entry name" value="Hypothetical Protein Pfu-838710-001"/>
    <property type="match status" value="1"/>
</dbReference>